<dbReference type="RefSeq" id="WP_248278731.1">
    <property type="nucleotide sequence ID" value="NZ_JASGOQ010000001.1"/>
</dbReference>
<dbReference type="SUPFAM" id="SSF53474">
    <property type="entry name" value="alpha/beta-Hydrolases"/>
    <property type="match status" value="1"/>
</dbReference>
<dbReference type="InterPro" id="IPR029058">
    <property type="entry name" value="AB_hydrolase_fold"/>
</dbReference>
<accession>A0AAE4PX69</accession>
<sequence length="105" mass="11511">MTSFVIILSNTASNQLWAAFHYRGSACLCVPVSILSGDRDGLVKIQTSRALVQYFKVDLVVLAYCGHDITIDAPAKLAHYLFEIICSPEQDTGDQFADSADLLNE</sequence>
<dbReference type="Gene3D" id="3.40.50.1820">
    <property type="entry name" value="alpha/beta hydrolase"/>
    <property type="match status" value="1"/>
</dbReference>
<name>A0AAE4PX69_9GAMM</name>
<reference evidence="1" key="1">
    <citation type="submission" date="2023-05" db="EMBL/GenBank/DDBJ databases">
        <title>Colonisation of extended spectrum b-lactamase- and carbapenemase-producing bacteria on hospital surfaces from low- and middle-income countries.</title>
        <authorList>
            <person name="Nieto-Rosado M."/>
            <person name="Sands K."/>
            <person name="Iregbu K."/>
            <person name="Zahra R."/>
            <person name="Mazarati J.B."/>
            <person name="Mehtar S."/>
            <person name="Barnards-Group B."/>
            <person name="Walsh T.R."/>
        </authorList>
    </citation>
    <scope>NUCLEOTIDE SEQUENCE</scope>
    <source>
        <strain evidence="1">PP-E493</strain>
    </source>
</reference>
<dbReference type="Proteomes" id="UP001187859">
    <property type="component" value="Unassembled WGS sequence"/>
</dbReference>
<evidence type="ECO:0000313" key="2">
    <source>
        <dbReference type="Proteomes" id="UP001187859"/>
    </source>
</evidence>
<gene>
    <name evidence="1" type="ORF">QM089_06465</name>
</gene>
<organism evidence="1 2">
    <name type="scientific">Shewanella xiamenensis</name>
    <dbReference type="NCBI Taxonomy" id="332186"/>
    <lineage>
        <taxon>Bacteria</taxon>
        <taxon>Pseudomonadati</taxon>
        <taxon>Pseudomonadota</taxon>
        <taxon>Gammaproteobacteria</taxon>
        <taxon>Alteromonadales</taxon>
        <taxon>Shewanellaceae</taxon>
        <taxon>Shewanella</taxon>
    </lineage>
</organism>
<dbReference type="AlphaFoldDB" id="A0AAE4PX69"/>
<evidence type="ECO:0000313" key="1">
    <source>
        <dbReference type="EMBL" id="MDV5389908.1"/>
    </source>
</evidence>
<comment type="caution">
    <text evidence="1">The sequence shown here is derived from an EMBL/GenBank/DDBJ whole genome shotgun (WGS) entry which is preliminary data.</text>
</comment>
<dbReference type="GO" id="GO:0016787">
    <property type="term" value="F:hydrolase activity"/>
    <property type="evidence" value="ECO:0007669"/>
    <property type="project" value="UniProtKB-KW"/>
</dbReference>
<protein>
    <submittedName>
        <fullName evidence="1">Alpha/beta hydrolase</fullName>
    </submittedName>
</protein>
<dbReference type="EMBL" id="JASGOQ010000001">
    <property type="protein sequence ID" value="MDV5389908.1"/>
    <property type="molecule type" value="Genomic_DNA"/>
</dbReference>
<proteinExistence type="predicted"/>
<keyword evidence="1" id="KW-0378">Hydrolase</keyword>